<sequence>MTIPAVSAVDDGPFAAPVANPLEGRIGTMVQFGVKHLRLDIGATVDVMNPLDDTASGRLRIGADFFTFTRLRSEGNFKFPVETSDYFFGLNATYALPSSPLHARLRIAHISSHLVDGYADGEGVFTRQAPFVYSREFVELIAGYHIGSIRPYAGFTWLFATQPKRADRVIPQAGVDVRQHIGGPFHLRGGFDWKLVGIDGTYATAQAAQLGVFFDGWNGRGLMLSIYGYNGRSMHGMFFDQNDRYLGLGFQVVW</sequence>
<dbReference type="STRING" id="1895771.BGO89_11625"/>
<dbReference type="InterPro" id="IPR009599">
    <property type="entry name" value="DUF1207"/>
</dbReference>
<organism evidence="1 2">
    <name type="scientific">Candidatus Kapaibacterium thiocyanatum</name>
    <dbReference type="NCBI Taxonomy" id="1895771"/>
    <lineage>
        <taxon>Bacteria</taxon>
        <taxon>Pseudomonadati</taxon>
        <taxon>Candidatus Kapaibacteriota</taxon>
        <taxon>Candidatus Kapaibacteriia</taxon>
        <taxon>Candidatus Kapaibacteriales</taxon>
        <taxon>Candidatus Kapaibacteriaceae</taxon>
        <taxon>Candidatus Kapaibacterium</taxon>
    </lineage>
</organism>
<reference evidence="1 2" key="1">
    <citation type="submission" date="2016-09" db="EMBL/GenBank/DDBJ databases">
        <title>Genome-resolved meta-omics ties microbial dynamics to process performance in biotechnology for thiocyanate degradation.</title>
        <authorList>
            <person name="Kantor R.S."/>
            <person name="Huddy R.J."/>
            <person name="Iyer R."/>
            <person name="Thomas B.C."/>
            <person name="Brown C.T."/>
            <person name="Anantharaman K."/>
            <person name="Tringe S."/>
            <person name="Hettich R.L."/>
            <person name="Harrison S.T."/>
            <person name="Banfield J.F."/>
        </authorList>
    </citation>
    <scope>NUCLEOTIDE SEQUENCE [LARGE SCALE GENOMIC DNA]</scope>
    <source>
        <strain evidence="1">59-99</strain>
    </source>
</reference>
<evidence type="ECO:0000313" key="1">
    <source>
        <dbReference type="EMBL" id="OJX57144.1"/>
    </source>
</evidence>
<evidence type="ECO:0000313" key="2">
    <source>
        <dbReference type="Proteomes" id="UP000184233"/>
    </source>
</evidence>
<name>A0A1M3KY10_9BACT</name>
<protein>
    <recommendedName>
        <fullName evidence="3">DUF1207 domain-containing protein</fullName>
    </recommendedName>
</protein>
<proteinExistence type="predicted"/>
<gene>
    <name evidence="1" type="ORF">BGO89_11625</name>
</gene>
<dbReference type="AlphaFoldDB" id="A0A1M3KY10"/>
<dbReference type="Proteomes" id="UP000184233">
    <property type="component" value="Unassembled WGS sequence"/>
</dbReference>
<comment type="caution">
    <text evidence="1">The sequence shown here is derived from an EMBL/GenBank/DDBJ whole genome shotgun (WGS) entry which is preliminary data.</text>
</comment>
<dbReference type="EMBL" id="MKVH01000024">
    <property type="protein sequence ID" value="OJX57144.1"/>
    <property type="molecule type" value="Genomic_DNA"/>
</dbReference>
<dbReference type="Pfam" id="PF06727">
    <property type="entry name" value="DUF1207"/>
    <property type="match status" value="1"/>
</dbReference>
<evidence type="ECO:0008006" key="3">
    <source>
        <dbReference type="Google" id="ProtNLM"/>
    </source>
</evidence>
<accession>A0A1M3KY10</accession>